<gene>
    <name evidence="3" type="ORF">V8201_06125</name>
</gene>
<evidence type="ECO:0000313" key="4">
    <source>
        <dbReference type="Proteomes" id="UP001367771"/>
    </source>
</evidence>
<proteinExistence type="predicted"/>
<accession>A0ABU8H0Y9</accession>
<evidence type="ECO:0000256" key="2">
    <source>
        <dbReference type="SAM" id="SignalP"/>
    </source>
</evidence>
<comment type="caution">
    <text evidence="3">The sequence shown here is derived from an EMBL/GenBank/DDBJ whole genome shotgun (WGS) entry which is preliminary data.</text>
</comment>
<feature type="region of interest" description="Disordered" evidence="1">
    <location>
        <begin position="23"/>
        <end position="45"/>
    </location>
</feature>
<feature type="signal peptide" evidence="2">
    <location>
        <begin position="1"/>
        <end position="19"/>
    </location>
</feature>
<keyword evidence="2" id="KW-0732">Signal</keyword>
<sequence length="139" mass="14909">MVRSVLIGVALIAALPVAAQTTTSAPSTAEQQRDDAVAAQTAPETAAANQHVDAVARFDTGAVTAVNAANEARYQRDVRRYRAAMRARRQTIAADTALQADRERAYAMAMADWRDQVAACKRGKSRACKMPSPNPASYM</sequence>
<feature type="chain" id="PRO_5046080938" evidence="2">
    <location>
        <begin position="20"/>
        <end position="139"/>
    </location>
</feature>
<organism evidence="3 4">
    <name type="scientific">Sphingomonas kyungheensis</name>
    <dbReference type="NCBI Taxonomy" id="1069987"/>
    <lineage>
        <taxon>Bacteria</taxon>
        <taxon>Pseudomonadati</taxon>
        <taxon>Pseudomonadota</taxon>
        <taxon>Alphaproteobacteria</taxon>
        <taxon>Sphingomonadales</taxon>
        <taxon>Sphingomonadaceae</taxon>
        <taxon>Sphingomonas</taxon>
    </lineage>
</organism>
<reference evidence="3 4" key="1">
    <citation type="journal article" date="2013" name="Int. J. Syst. Evol. Microbiol.">
        <title>Sphingomonas kyungheensis sp. nov., a bacterium with ginsenoside-converting activity isolated from soil of a ginseng field.</title>
        <authorList>
            <person name="Son H.M."/>
            <person name="Yang J.E."/>
            <person name="Park Y."/>
            <person name="Han C.K."/>
            <person name="Kim S.G."/>
            <person name="Kook M."/>
            <person name="Yi T.H."/>
        </authorList>
    </citation>
    <scope>NUCLEOTIDE SEQUENCE [LARGE SCALE GENOMIC DNA]</scope>
    <source>
        <strain evidence="3 4">LMG 26582</strain>
    </source>
</reference>
<dbReference type="EMBL" id="JBBBDM010000002">
    <property type="protein sequence ID" value="MEI5686652.1"/>
    <property type="molecule type" value="Genomic_DNA"/>
</dbReference>
<protein>
    <submittedName>
        <fullName evidence="3">Uncharacterized protein</fullName>
    </submittedName>
</protein>
<keyword evidence="4" id="KW-1185">Reference proteome</keyword>
<name>A0ABU8H0Y9_9SPHN</name>
<dbReference type="Proteomes" id="UP001367771">
    <property type="component" value="Unassembled WGS sequence"/>
</dbReference>
<evidence type="ECO:0000256" key="1">
    <source>
        <dbReference type="SAM" id="MobiDB-lite"/>
    </source>
</evidence>
<evidence type="ECO:0000313" key="3">
    <source>
        <dbReference type="EMBL" id="MEI5686652.1"/>
    </source>
</evidence>
<dbReference type="RefSeq" id="WP_037530338.1">
    <property type="nucleotide sequence ID" value="NZ_JBBBDM010000002.1"/>
</dbReference>